<sequence>MKIFVKQVYTAAACNRTPEIVDWNKAGLMCFGACNAVVIYDTKIKGRDPLAILAHHGGRVNSVKWLTKPDGTCNELISASADKTAVIWTLVDDVWKVTSVLKGHSDGITCVYGMYTGGNDLFVFTSSVDSTVKVWERSNDTVTLKQSINLNSGLCLTLHAQMLPVVNKPILFLGLDDNKIHVFALNGEYHRVDVLVGHEDWVRGLDSIIEDNNIMLASASQDTYIRIWRIERYVKESSPVTGIKVEQKVFDAYDVIWSVKLEAVLAGHEGWVYGVQWDSFSEKDNKQPIQRLLSSSLDKTIIIWEPEANGAWVEKIRVGEVGGNGLGFYGSRFGPGAFMGHGYNGSFHIWKLDKTLKTCESSLALSGHFSGVEDVQWEGRGRYLLSASMDQTARLHAPWKLGHGIVEWHEIARPQIHGYDMCSLAPIRAGVYASAAEEKVIRVFQAPNNFVTNFKNITSQELEMDDLGPEGASVPSLGLSNKAVFSGDDMTDADVDKDGYFTAIELHEPPTEETLMQNTLWPESHKLYGHGYEVFCVCASPDGTLLASSCKANTAQHAAVLIWDTKTWQQIHKLVSHQLTVTQLAFSPDSQHLLSVSRDRRWTLFKRDENSNKFEVAACTDKTNGVHSRIIWCCAWFSEGVGFGTGSRDGKVCLWSKTDSTSDTTLKNYALLGKPLELEISVTAIAFAPEKIKIVAVGLETGCIQIFKHEDSWTTLHQLDNSAAHHLTVKRLTFKPKTKEDNKHELLLASCGSDHFVRIHSINLDPTQT</sequence>
<evidence type="ECO:0000313" key="12">
    <source>
        <dbReference type="EMBL" id="CAK1552679.1"/>
    </source>
</evidence>
<keyword evidence="13" id="KW-1185">Reference proteome</keyword>
<dbReference type="GO" id="GO:0033588">
    <property type="term" value="C:elongator holoenzyme complex"/>
    <property type="evidence" value="ECO:0007669"/>
    <property type="project" value="InterPro"/>
</dbReference>
<dbReference type="InterPro" id="IPR015943">
    <property type="entry name" value="WD40/YVTN_repeat-like_dom_sf"/>
</dbReference>
<dbReference type="InterPro" id="IPR011047">
    <property type="entry name" value="Quinoprotein_ADH-like_sf"/>
</dbReference>
<keyword evidence="6" id="KW-0963">Cytoplasm</keyword>
<keyword evidence="9" id="KW-0677">Repeat</keyword>
<comment type="subcellular location">
    <subcellularLocation>
        <location evidence="2">Cytoplasm</location>
    </subcellularLocation>
    <subcellularLocation>
        <location evidence="1">Nucleus</location>
    </subcellularLocation>
</comment>
<dbReference type="InterPro" id="IPR037289">
    <property type="entry name" value="Elp2"/>
</dbReference>
<dbReference type="GO" id="GO:0002098">
    <property type="term" value="P:tRNA wobble uridine modification"/>
    <property type="evidence" value="ECO:0007669"/>
    <property type="project" value="InterPro"/>
</dbReference>
<comment type="pathway">
    <text evidence="3">tRNA modification; 5-methoxycarbonylmethyl-2-thiouridine-tRNA biosynthesis.</text>
</comment>
<dbReference type="PANTHER" id="PTHR44111:SF1">
    <property type="entry name" value="ELONGATOR COMPLEX PROTEIN 2"/>
    <property type="match status" value="1"/>
</dbReference>
<name>A0AAV1JT30_9NEOP</name>
<dbReference type="SMART" id="SM00320">
    <property type="entry name" value="WD40"/>
    <property type="match status" value="10"/>
</dbReference>
<evidence type="ECO:0000256" key="3">
    <source>
        <dbReference type="ARBA" id="ARBA00005043"/>
    </source>
</evidence>
<evidence type="ECO:0000256" key="6">
    <source>
        <dbReference type="ARBA" id="ARBA00022490"/>
    </source>
</evidence>
<gene>
    <name evidence="12" type="ORF">LNINA_LOCUS11710</name>
</gene>
<evidence type="ECO:0000256" key="8">
    <source>
        <dbReference type="ARBA" id="ARBA00022694"/>
    </source>
</evidence>
<dbReference type="PROSITE" id="PS50082">
    <property type="entry name" value="WD_REPEATS_2"/>
    <property type="match status" value="2"/>
</dbReference>
<dbReference type="InterPro" id="IPR036322">
    <property type="entry name" value="WD40_repeat_dom_sf"/>
</dbReference>
<evidence type="ECO:0000313" key="13">
    <source>
        <dbReference type="Proteomes" id="UP001497472"/>
    </source>
</evidence>
<protein>
    <recommendedName>
        <fullName evidence="5">Elongator complex protein 2</fullName>
    </recommendedName>
</protein>
<dbReference type="InterPro" id="IPR001680">
    <property type="entry name" value="WD40_rpt"/>
</dbReference>
<keyword evidence="8" id="KW-0819">tRNA processing</keyword>
<evidence type="ECO:0000256" key="10">
    <source>
        <dbReference type="ARBA" id="ARBA00023242"/>
    </source>
</evidence>
<organism evidence="12 13">
    <name type="scientific">Leptosia nina</name>
    <dbReference type="NCBI Taxonomy" id="320188"/>
    <lineage>
        <taxon>Eukaryota</taxon>
        <taxon>Metazoa</taxon>
        <taxon>Ecdysozoa</taxon>
        <taxon>Arthropoda</taxon>
        <taxon>Hexapoda</taxon>
        <taxon>Insecta</taxon>
        <taxon>Pterygota</taxon>
        <taxon>Neoptera</taxon>
        <taxon>Endopterygota</taxon>
        <taxon>Lepidoptera</taxon>
        <taxon>Glossata</taxon>
        <taxon>Ditrysia</taxon>
        <taxon>Papilionoidea</taxon>
        <taxon>Pieridae</taxon>
        <taxon>Pierinae</taxon>
        <taxon>Leptosia</taxon>
    </lineage>
</organism>
<evidence type="ECO:0000256" key="11">
    <source>
        <dbReference type="PROSITE-ProRule" id="PRU00221"/>
    </source>
</evidence>
<dbReference type="PANTHER" id="PTHR44111">
    <property type="entry name" value="ELONGATOR COMPLEX PROTEIN 2"/>
    <property type="match status" value="1"/>
</dbReference>
<evidence type="ECO:0000256" key="5">
    <source>
        <dbReference type="ARBA" id="ARBA00020267"/>
    </source>
</evidence>
<dbReference type="SUPFAM" id="SSF50998">
    <property type="entry name" value="Quinoprotein alcohol dehydrogenase-like"/>
    <property type="match status" value="1"/>
</dbReference>
<feature type="repeat" description="WD" evidence="11">
    <location>
        <begin position="101"/>
        <end position="145"/>
    </location>
</feature>
<dbReference type="Proteomes" id="UP001497472">
    <property type="component" value="Unassembled WGS sequence"/>
</dbReference>
<dbReference type="GO" id="GO:0005737">
    <property type="term" value="C:cytoplasm"/>
    <property type="evidence" value="ECO:0007669"/>
    <property type="project" value="UniProtKB-SubCell"/>
</dbReference>
<comment type="caution">
    <text evidence="12">The sequence shown here is derived from an EMBL/GenBank/DDBJ whole genome shotgun (WGS) entry which is preliminary data.</text>
</comment>
<comment type="similarity">
    <text evidence="4">Belongs to the WD repeat ELP2 family.</text>
</comment>
<keyword evidence="7 11" id="KW-0853">WD repeat</keyword>
<evidence type="ECO:0000256" key="7">
    <source>
        <dbReference type="ARBA" id="ARBA00022574"/>
    </source>
</evidence>
<feature type="repeat" description="WD" evidence="11">
    <location>
        <begin position="365"/>
        <end position="395"/>
    </location>
</feature>
<evidence type="ECO:0000256" key="9">
    <source>
        <dbReference type="ARBA" id="ARBA00022737"/>
    </source>
</evidence>
<dbReference type="EMBL" id="CAVLEF010000156">
    <property type="protein sequence ID" value="CAK1552679.1"/>
    <property type="molecule type" value="Genomic_DNA"/>
</dbReference>
<dbReference type="GO" id="GO:0005634">
    <property type="term" value="C:nucleus"/>
    <property type="evidence" value="ECO:0007669"/>
    <property type="project" value="UniProtKB-SubCell"/>
</dbReference>
<evidence type="ECO:0000256" key="1">
    <source>
        <dbReference type="ARBA" id="ARBA00004123"/>
    </source>
</evidence>
<evidence type="ECO:0000256" key="4">
    <source>
        <dbReference type="ARBA" id="ARBA00005881"/>
    </source>
</evidence>
<proteinExistence type="inferred from homology"/>
<evidence type="ECO:0000256" key="2">
    <source>
        <dbReference type="ARBA" id="ARBA00004496"/>
    </source>
</evidence>
<dbReference type="AlphaFoldDB" id="A0AAV1JT30"/>
<keyword evidence="10" id="KW-0539">Nucleus</keyword>
<reference evidence="12 13" key="1">
    <citation type="submission" date="2023-11" db="EMBL/GenBank/DDBJ databases">
        <authorList>
            <person name="Okamura Y."/>
        </authorList>
    </citation>
    <scope>NUCLEOTIDE SEQUENCE [LARGE SCALE GENOMIC DNA]</scope>
</reference>
<dbReference type="Gene3D" id="2.130.10.10">
    <property type="entry name" value="YVTN repeat-like/Quinoprotein amine dehydrogenase"/>
    <property type="match status" value="4"/>
</dbReference>
<dbReference type="Pfam" id="PF00400">
    <property type="entry name" value="WD40"/>
    <property type="match status" value="8"/>
</dbReference>
<dbReference type="SUPFAM" id="SSF50978">
    <property type="entry name" value="WD40 repeat-like"/>
    <property type="match status" value="1"/>
</dbReference>
<accession>A0AAV1JT30</accession>
<dbReference type="FunFam" id="2.130.10.10:FF:000400">
    <property type="entry name" value="Elongator acetyltransferase complex subunit 2"/>
    <property type="match status" value="1"/>
</dbReference>